<proteinExistence type="predicted"/>
<dbReference type="GO" id="GO:0051536">
    <property type="term" value="F:iron-sulfur cluster binding"/>
    <property type="evidence" value="ECO:0007669"/>
    <property type="project" value="UniProtKB-KW"/>
</dbReference>
<dbReference type="AlphaFoldDB" id="A0A366KA25"/>
<protein>
    <recommendedName>
        <fullName evidence="4">Aconitase/3-isopropylmalate dehydratase large subunit alpha/beta/alpha domain-containing protein</fullName>
    </recommendedName>
</protein>
<sequence length="196" mass="21719">MDLPAVCERAGLDLPTLPYTIRVLLENVVRRAKGDLGDQNVLRLLDWQGHIGEPMDFYPARVILQDCTEVPCVVGLASMRDAARCMGIDPSKVNPEIPVDLVVDYSVQIDQAGNPGAMAYNIKRVYGRNAERYKLLKLAHKSFDNFRAIPPDAGIIHQINIEHLSPVVQLDPKTGMLYPGTVFGTDSHTTMIVAWP</sequence>
<evidence type="ECO:0000313" key="5">
    <source>
        <dbReference type="EMBL" id="RBP98564.1"/>
    </source>
</evidence>
<feature type="domain" description="Aconitase/3-isopropylmalate dehydratase large subunit alpha/beta/alpha" evidence="4">
    <location>
        <begin position="47"/>
        <end position="194"/>
    </location>
</feature>
<dbReference type="PANTHER" id="PTHR11670">
    <property type="entry name" value="ACONITASE/IRON-RESPONSIVE ELEMENT FAMILY MEMBER"/>
    <property type="match status" value="1"/>
</dbReference>
<evidence type="ECO:0000256" key="2">
    <source>
        <dbReference type="ARBA" id="ARBA00023004"/>
    </source>
</evidence>
<evidence type="ECO:0000256" key="3">
    <source>
        <dbReference type="ARBA" id="ARBA00023014"/>
    </source>
</evidence>
<dbReference type="SUPFAM" id="SSF53732">
    <property type="entry name" value="Aconitase iron-sulfur domain"/>
    <property type="match status" value="1"/>
</dbReference>
<evidence type="ECO:0000256" key="1">
    <source>
        <dbReference type="ARBA" id="ARBA00022723"/>
    </source>
</evidence>
<keyword evidence="2" id="KW-0408">Iron</keyword>
<dbReference type="Proteomes" id="UP000252530">
    <property type="component" value="Unassembled WGS sequence"/>
</dbReference>
<dbReference type="Pfam" id="PF00330">
    <property type="entry name" value="Aconitase"/>
    <property type="match status" value="1"/>
</dbReference>
<comment type="caution">
    <text evidence="5">The sequence shown here is derived from an EMBL/GenBank/DDBJ whole genome shotgun (WGS) entry which is preliminary data.</text>
</comment>
<dbReference type="InterPro" id="IPR006249">
    <property type="entry name" value="Aconitase/IRP2"/>
</dbReference>
<reference evidence="5 6" key="1">
    <citation type="submission" date="2017-10" db="EMBL/GenBank/DDBJ databases">
        <title>Bifidobacterium xylocopum sp. nov. and Bifidobacterium aemilianum sp. nov., from the carpenter bee (Xylocopa violacea) digestive tract.</title>
        <authorList>
            <person name="Alberoni D."/>
            <person name="Baffoni L."/>
            <person name="Di Gioia D."/>
            <person name="Gaggia F."/>
            <person name="Biavati B."/>
        </authorList>
    </citation>
    <scope>NUCLEOTIDE SEQUENCE [LARGE SCALE GENOMIC DNA]</scope>
    <source>
        <strain evidence="5 6">XV10</strain>
    </source>
</reference>
<keyword evidence="1" id="KW-0479">Metal-binding</keyword>
<dbReference type="InterPro" id="IPR036008">
    <property type="entry name" value="Aconitase_4Fe-4S_dom"/>
</dbReference>
<gene>
    <name evidence="5" type="ORF">CRD60_01565</name>
</gene>
<name>A0A366KA25_9BIFI</name>
<organism evidence="5 6">
    <name type="scientific">Bifidobacterium aemilianum</name>
    <dbReference type="NCBI Taxonomy" id="2493120"/>
    <lineage>
        <taxon>Bacteria</taxon>
        <taxon>Bacillati</taxon>
        <taxon>Actinomycetota</taxon>
        <taxon>Actinomycetes</taxon>
        <taxon>Bifidobacteriales</taxon>
        <taxon>Bifidobacteriaceae</taxon>
        <taxon>Bifidobacterium</taxon>
    </lineage>
</organism>
<dbReference type="EMBL" id="PDCG01000001">
    <property type="protein sequence ID" value="RBP98564.1"/>
    <property type="molecule type" value="Genomic_DNA"/>
</dbReference>
<dbReference type="GO" id="GO:0046872">
    <property type="term" value="F:metal ion binding"/>
    <property type="evidence" value="ECO:0007669"/>
    <property type="project" value="UniProtKB-KW"/>
</dbReference>
<keyword evidence="3" id="KW-0411">Iron-sulfur</keyword>
<dbReference type="Gene3D" id="3.30.499.10">
    <property type="entry name" value="Aconitase, domain 3"/>
    <property type="match status" value="1"/>
</dbReference>
<accession>A0A366KA25</accession>
<dbReference type="InterPro" id="IPR015931">
    <property type="entry name" value="Acnase/IPM_dHydase_lsu_aba_1/3"/>
</dbReference>
<keyword evidence="6" id="KW-1185">Reference proteome</keyword>
<evidence type="ECO:0000313" key="6">
    <source>
        <dbReference type="Proteomes" id="UP000252530"/>
    </source>
</evidence>
<dbReference type="OrthoDB" id="9764318at2"/>
<evidence type="ECO:0000259" key="4">
    <source>
        <dbReference type="Pfam" id="PF00330"/>
    </source>
</evidence>
<dbReference type="InterPro" id="IPR001030">
    <property type="entry name" value="Acoase/IPM_deHydtase_lsu_aba"/>
</dbReference>